<dbReference type="InterPro" id="IPR043502">
    <property type="entry name" value="DNA/RNA_pol_sf"/>
</dbReference>
<sequence>MLDHIEEFDISKPKEWTACASRLSFFFEANNVTDSAKRRAILLSSCGGAVYNLIQALISPANPNEKSFDEILFVLEEHFSPQPPEIAKSNAFYKRNQKVGESVGDFVDEFRRLVQGCRFSELDIMLRDQLVTGLRNEELQFHLFPSKKFDLRRISSGRSIISRSRRLTCSKSLCFRQHVNIKFMREQQNKLRYARAAEAHTSDLRVVLETLAAQFPDSLLLNNLRASAKRDQSCMLSRQIGVAVVIENFPCEKEIDTDSEFNILPEYVFQKLSQDRKIRLEPITLKLATFLGELSTPPQISELLRKYRSVFTEELGMYIGKPVSLSLDPNVTPICMKARKLPFAWREKIDAKFDKLVEQGVLKPVDHSVWSTPIATHHFEKARIPNSSCQSIVSDAYAYANKTFEKVCKFQTDDQVYPMNYSSGKHWKAATIVSLTGPLSYQVETEDGQRWRRHTEQLKKRYVTGEENHRAEKIESLKKTTREESEAASQSPDTASSFVCLREKKNSQNRSRTTNVKGKGMLRITMSSDQKYIQKSAQEHITAGPSGGFRSRDTDAQSLRCDPQSRRRQWRRCISHPALPGADSSDSGKLPVSPTLFWQLKSSLLHYP</sequence>
<protein>
    <recommendedName>
        <fullName evidence="4">Retrotransposon gag domain-containing protein</fullName>
    </recommendedName>
</protein>
<dbReference type="PANTHER" id="PTHR37984:SF12">
    <property type="entry name" value="RIBONUCLEASE H"/>
    <property type="match status" value="1"/>
</dbReference>
<dbReference type="Gene3D" id="3.10.10.10">
    <property type="entry name" value="HIV Type 1 Reverse Transcriptase, subunit A, domain 1"/>
    <property type="match status" value="1"/>
</dbReference>
<reference evidence="2 3" key="1">
    <citation type="submission" date="2015-05" db="EMBL/GenBank/DDBJ databases">
        <title>Evolution of Trichinella species and genotypes.</title>
        <authorList>
            <person name="Korhonen P.K."/>
            <person name="Edoardo P."/>
            <person name="Giuseppe L.R."/>
            <person name="Gasser R.B."/>
        </authorList>
    </citation>
    <scope>NUCLEOTIDE SEQUENCE [LARGE SCALE GENOMIC DNA]</scope>
    <source>
        <strain evidence="2">ISS10</strain>
    </source>
</reference>
<comment type="caution">
    <text evidence="2">The sequence shown here is derived from an EMBL/GenBank/DDBJ whole genome shotgun (WGS) entry which is preliminary data.</text>
</comment>
<evidence type="ECO:0008006" key="4">
    <source>
        <dbReference type="Google" id="ProtNLM"/>
    </source>
</evidence>
<dbReference type="AlphaFoldDB" id="A0A0V1L6Y3"/>
<evidence type="ECO:0000256" key="1">
    <source>
        <dbReference type="SAM" id="MobiDB-lite"/>
    </source>
</evidence>
<feature type="region of interest" description="Disordered" evidence="1">
    <location>
        <begin position="542"/>
        <end position="569"/>
    </location>
</feature>
<gene>
    <name evidence="2" type="ORF">T02_7873</name>
</gene>
<evidence type="ECO:0000313" key="2">
    <source>
        <dbReference type="EMBL" id="KRZ55157.1"/>
    </source>
</evidence>
<dbReference type="SUPFAM" id="SSF56672">
    <property type="entry name" value="DNA/RNA polymerases"/>
    <property type="match status" value="1"/>
</dbReference>
<accession>A0A0V1L6Y3</accession>
<feature type="compositionally biased region" description="Polar residues" evidence="1">
    <location>
        <begin position="487"/>
        <end position="497"/>
    </location>
</feature>
<dbReference type="InterPro" id="IPR050951">
    <property type="entry name" value="Retrovirus_Pol_polyprotein"/>
</dbReference>
<dbReference type="EMBL" id="JYDW01000121">
    <property type="protein sequence ID" value="KRZ55157.1"/>
    <property type="molecule type" value="Genomic_DNA"/>
</dbReference>
<dbReference type="OrthoDB" id="5926740at2759"/>
<organism evidence="2 3">
    <name type="scientific">Trichinella nativa</name>
    <dbReference type="NCBI Taxonomy" id="6335"/>
    <lineage>
        <taxon>Eukaryota</taxon>
        <taxon>Metazoa</taxon>
        <taxon>Ecdysozoa</taxon>
        <taxon>Nematoda</taxon>
        <taxon>Enoplea</taxon>
        <taxon>Dorylaimia</taxon>
        <taxon>Trichinellida</taxon>
        <taxon>Trichinellidae</taxon>
        <taxon>Trichinella</taxon>
    </lineage>
</organism>
<evidence type="ECO:0000313" key="3">
    <source>
        <dbReference type="Proteomes" id="UP000054721"/>
    </source>
</evidence>
<dbReference type="PANTHER" id="PTHR37984">
    <property type="entry name" value="PROTEIN CBG26694"/>
    <property type="match status" value="1"/>
</dbReference>
<feature type="compositionally biased region" description="Basic and acidic residues" evidence="1">
    <location>
        <begin position="462"/>
        <end position="485"/>
    </location>
</feature>
<dbReference type="STRING" id="6335.A0A0V1L6Y3"/>
<proteinExistence type="predicted"/>
<dbReference type="Proteomes" id="UP000054721">
    <property type="component" value="Unassembled WGS sequence"/>
</dbReference>
<feature type="region of interest" description="Disordered" evidence="1">
    <location>
        <begin position="462"/>
        <end position="523"/>
    </location>
</feature>
<name>A0A0V1L6Y3_9BILA</name>
<keyword evidence="3" id="KW-1185">Reference proteome</keyword>